<dbReference type="EMBL" id="FQWF01000012">
    <property type="protein sequence ID" value="SHG98538.1"/>
    <property type="molecule type" value="Genomic_DNA"/>
</dbReference>
<accession>A0A1M5P9U5</accession>
<keyword evidence="1" id="KW-1133">Transmembrane helix</keyword>
<keyword evidence="1" id="KW-0812">Transmembrane</keyword>
<name>A0A1M5P9U5_9FLAO</name>
<evidence type="ECO:0000313" key="2">
    <source>
        <dbReference type="EMBL" id="SHG98538.1"/>
    </source>
</evidence>
<dbReference type="Proteomes" id="UP000184020">
    <property type="component" value="Unassembled WGS sequence"/>
</dbReference>
<dbReference type="RefSeq" id="WP_073021264.1">
    <property type="nucleotide sequence ID" value="NZ_FQWF01000012.1"/>
</dbReference>
<evidence type="ECO:0000256" key="1">
    <source>
        <dbReference type="SAM" id="Phobius"/>
    </source>
</evidence>
<proteinExistence type="predicted"/>
<sequence length="146" mass="17507">MSTKYKVLLIIIAPIFFIIVSYLTFIYFFTKEPNPIESYTFSMSYNELEKRVDREMLNHINLKKSTVTADQTRYVTLGKDSYNYFFTTNLNENQSKKYDGAWIELVGILDSNLKRTDISYDNRDKYRDKIKIFEDDFINKIKNKKR</sequence>
<reference evidence="3" key="1">
    <citation type="submission" date="2016-11" db="EMBL/GenBank/DDBJ databases">
        <authorList>
            <person name="Varghese N."/>
            <person name="Submissions S."/>
        </authorList>
    </citation>
    <scope>NUCLEOTIDE SEQUENCE [LARGE SCALE GENOMIC DNA]</scope>
    <source>
        <strain evidence="3">DSM 17659</strain>
    </source>
</reference>
<keyword evidence="3" id="KW-1185">Reference proteome</keyword>
<organism evidence="2 3">
    <name type="scientific">Flavobacterium micromati</name>
    <dbReference type="NCBI Taxonomy" id="229205"/>
    <lineage>
        <taxon>Bacteria</taxon>
        <taxon>Pseudomonadati</taxon>
        <taxon>Bacteroidota</taxon>
        <taxon>Flavobacteriia</taxon>
        <taxon>Flavobacteriales</taxon>
        <taxon>Flavobacteriaceae</taxon>
        <taxon>Flavobacterium</taxon>
    </lineage>
</organism>
<feature type="transmembrane region" description="Helical" evidence="1">
    <location>
        <begin position="7"/>
        <end position="29"/>
    </location>
</feature>
<dbReference type="OrthoDB" id="9990332at2"/>
<protein>
    <submittedName>
        <fullName evidence="2">Uncharacterized protein</fullName>
    </submittedName>
</protein>
<dbReference type="AlphaFoldDB" id="A0A1M5P9U5"/>
<keyword evidence="1" id="KW-0472">Membrane</keyword>
<gene>
    <name evidence="2" type="ORF">SAMN05444372_112119</name>
</gene>
<evidence type="ECO:0000313" key="3">
    <source>
        <dbReference type="Proteomes" id="UP000184020"/>
    </source>
</evidence>